<name>A0AA41ZNE4_9GAMM</name>
<dbReference type="SUPFAM" id="SSF53822">
    <property type="entry name" value="Periplasmic binding protein-like I"/>
    <property type="match status" value="1"/>
</dbReference>
<proteinExistence type="predicted"/>
<organism evidence="5 6">
    <name type="scientific">Larsenimonas rhizosphaerae</name>
    <dbReference type="NCBI Taxonomy" id="2944682"/>
    <lineage>
        <taxon>Bacteria</taxon>
        <taxon>Pseudomonadati</taxon>
        <taxon>Pseudomonadota</taxon>
        <taxon>Gammaproteobacteria</taxon>
        <taxon>Oceanospirillales</taxon>
        <taxon>Halomonadaceae</taxon>
        <taxon>Larsenimonas</taxon>
    </lineage>
</organism>
<dbReference type="GO" id="GO:0003700">
    <property type="term" value="F:DNA-binding transcription factor activity"/>
    <property type="evidence" value="ECO:0007669"/>
    <property type="project" value="TreeGrafter"/>
</dbReference>
<dbReference type="GO" id="GO:0000976">
    <property type="term" value="F:transcription cis-regulatory region binding"/>
    <property type="evidence" value="ECO:0007669"/>
    <property type="project" value="TreeGrafter"/>
</dbReference>
<dbReference type="InterPro" id="IPR028082">
    <property type="entry name" value="Peripla_BP_I"/>
</dbReference>
<protein>
    <submittedName>
        <fullName evidence="5">LacI family DNA-binding transcriptional regulator</fullName>
    </submittedName>
</protein>
<sequence length="344" mass="37784">MSRDDAHEKRSRKGAMQPTLTDVAREAGVAPITVSRYFNDPEALRDATRLKVEAAVNQVGYVRNMIAGSLASATTRVIPVIVPSLANVVFIEVIRGLQQRLEAAGYQLLLGKTDYDLDREAQLVRTFLGWSASGLIIAGLRHSDETRQLLENWNQPVVEIMEYGDGLDMNVGLDHRAAGHAMATHLLNRGYRHIHYAGAELERDYRAGERFEGHRQALEAAGLPAPLLDLPSRQQMDSGAEALMHIRTHSPTCDAIHFANDDMACGALLAAMRDGIRIPEDIAIAGFNGLPIGRHMTPRLTTIVSPRELIGQRAAEQLLRRIRGEPLGELSINVGFTLHEGESA</sequence>
<dbReference type="InterPro" id="IPR000843">
    <property type="entry name" value="HTH_LacI"/>
</dbReference>
<accession>A0AA41ZNE4</accession>
<dbReference type="Gene3D" id="3.40.50.2300">
    <property type="match status" value="2"/>
</dbReference>
<dbReference type="PANTHER" id="PTHR30146">
    <property type="entry name" value="LACI-RELATED TRANSCRIPTIONAL REPRESSOR"/>
    <property type="match status" value="1"/>
</dbReference>
<dbReference type="CDD" id="cd01575">
    <property type="entry name" value="PBP1_GntR"/>
    <property type="match status" value="1"/>
</dbReference>
<dbReference type="Gene3D" id="1.10.260.40">
    <property type="entry name" value="lambda repressor-like DNA-binding domains"/>
    <property type="match status" value="1"/>
</dbReference>
<dbReference type="InterPro" id="IPR046335">
    <property type="entry name" value="LacI/GalR-like_sensor"/>
</dbReference>
<dbReference type="Proteomes" id="UP001165678">
    <property type="component" value="Unassembled WGS sequence"/>
</dbReference>
<dbReference type="PANTHER" id="PTHR30146:SF33">
    <property type="entry name" value="TRANSCRIPTIONAL REGULATOR"/>
    <property type="match status" value="1"/>
</dbReference>
<evidence type="ECO:0000256" key="1">
    <source>
        <dbReference type="ARBA" id="ARBA00023015"/>
    </source>
</evidence>
<dbReference type="AlphaFoldDB" id="A0AA41ZNE4"/>
<keyword evidence="3" id="KW-0804">Transcription</keyword>
<dbReference type="Pfam" id="PF13377">
    <property type="entry name" value="Peripla_BP_3"/>
    <property type="match status" value="1"/>
</dbReference>
<comment type="caution">
    <text evidence="5">The sequence shown here is derived from an EMBL/GenBank/DDBJ whole genome shotgun (WGS) entry which is preliminary data.</text>
</comment>
<dbReference type="CDD" id="cd01392">
    <property type="entry name" value="HTH_LacI"/>
    <property type="match status" value="1"/>
</dbReference>
<feature type="domain" description="HTH lacI-type" evidence="4">
    <location>
        <begin position="18"/>
        <end position="72"/>
    </location>
</feature>
<dbReference type="SUPFAM" id="SSF47413">
    <property type="entry name" value="lambda repressor-like DNA-binding domains"/>
    <property type="match status" value="1"/>
</dbReference>
<keyword evidence="2 5" id="KW-0238">DNA-binding</keyword>
<dbReference type="RefSeq" id="WP_250934988.1">
    <property type="nucleotide sequence ID" value="NZ_JAMLJK010000001.1"/>
</dbReference>
<dbReference type="EMBL" id="JAPIVE010000002">
    <property type="protein sequence ID" value="MCX2524100.1"/>
    <property type="molecule type" value="Genomic_DNA"/>
</dbReference>
<evidence type="ECO:0000313" key="5">
    <source>
        <dbReference type="EMBL" id="MCX2524100.1"/>
    </source>
</evidence>
<keyword evidence="6" id="KW-1185">Reference proteome</keyword>
<evidence type="ECO:0000259" key="4">
    <source>
        <dbReference type="PROSITE" id="PS50932"/>
    </source>
</evidence>
<dbReference type="SMART" id="SM00354">
    <property type="entry name" value="HTH_LACI"/>
    <property type="match status" value="1"/>
</dbReference>
<reference evidence="5" key="1">
    <citation type="submission" date="2022-11" db="EMBL/GenBank/DDBJ databases">
        <title>Larsenimonas rhizosphaerae sp. nov., isolated from a tidal mudflat.</title>
        <authorList>
            <person name="Lee S.D."/>
            <person name="Kim I.S."/>
        </authorList>
    </citation>
    <scope>NUCLEOTIDE SEQUENCE</scope>
    <source>
        <strain evidence="5">GH2-1</strain>
    </source>
</reference>
<evidence type="ECO:0000313" key="6">
    <source>
        <dbReference type="Proteomes" id="UP001165678"/>
    </source>
</evidence>
<evidence type="ECO:0000256" key="3">
    <source>
        <dbReference type="ARBA" id="ARBA00023163"/>
    </source>
</evidence>
<dbReference type="InterPro" id="IPR010982">
    <property type="entry name" value="Lambda_DNA-bd_dom_sf"/>
</dbReference>
<evidence type="ECO:0000256" key="2">
    <source>
        <dbReference type="ARBA" id="ARBA00023125"/>
    </source>
</evidence>
<keyword evidence="1" id="KW-0805">Transcription regulation</keyword>
<gene>
    <name evidence="5" type="ORF">OQ287_07600</name>
</gene>
<dbReference type="Pfam" id="PF00356">
    <property type="entry name" value="LacI"/>
    <property type="match status" value="1"/>
</dbReference>
<dbReference type="PROSITE" id="PS50932">
    <property type="entry name" value="HTH_LACI_2"/>
    <property type="match status" value="1"/>
</dbReference>